<dbReference type="PANTHER" id="PTHR43668:SF2">
    <property type="entry name" value="ALLANTOINASE"/>
    <property type="match status" value="1"/>
</dbReference>
<dbReference type="NCBIfam" id="TIGR03178">
    <property type="entry name" value="allantoinase"/>
    <property type="match status" value="1"/>
</dbReference>
<evidence type="ECO:0000313" key="10">
    <source>
        <dbReference type="EMBL" id="PJJ58217.1"/>
    </source>
</evidence>
<dbReference type="InterPro" id="IPR050138">
    <property type="entry name" value="DHOase/Allantoinase_Hydrolase"/>
</dbReference>
<comment type="subunit">
    <text evidence="4">Homotetramer.</text>
</comment>
<dbReference type="InterPro" id="IPR006680">
    <property type="entry name" value="Amidohydro-rel"/>
</dbReference>
<feature type="domain" description="Amidohydrolase-related" evidence="9">
    <location>
        <begin position="69"/>
        <end position="445"/>
    </location>
</feature>
<comment type="cofactor">
    <cofactor evidence="1">
        <name>Zn(2+)</name>
        <dbReference type="ChEBI" id="CHEBI:29105"/>
    </cofactor>
</comment>
<dbReference type="SUPFAM" id="SSF51556">
    <property type="entry name" value="Metallo-dependent hydrolases"/>
    <property type="match status" value="1"/>
</dbReference>
<dbReference type="InterPro" id="IPR011059">
    <property type="entry name" value="Metal-dep_hydrolase_composite"/>
</dbReference>
<comment type="pathway">
    <text evidence="2">Nitrogen metabolism; (S)-allantoin degradation; allantoate from (S)-allantoin: step 1/1.</text>
</comment>
<evidence type="ECO:0000256" key="7">
    <source>
        <dbReference type="ARBA" id="ARBA00022801"/>
    </source>
</evidence>
<evidence type="ECO:0000256" key="3">
    <source>
        <dbReference type="ARBA" id="ARBA00010368"/>
    </source>
</evidence>
<evidence type="ECO:0000256" key="8">
    <source>
        <dbReference type="ARBA" id="ARBA00022833"/>
    </source>
</evidence>
<name>A0A0B2BED8_9ACTN</name>
<dbReference type="AlphaFoldDB" id="A0A0B2BED8"/>
<dbReference type="PANTHER" id="PTHR43668">
    <property type="entry name" value="ALLANTOINASE"/>
    <property type="match status" value="1"/>
</dbReference>
<dbReference type="InterPro" id="IPR017593">
    <property type="entry name" value="Allantoinase"/>
</dbReference>
<keyword evidence="11" id="KW-1185">Reference proteome</keyword>
<protein>
    <recommendedName>
        <fullName evidence="5">allantoinase</fullName>
        <ecNumber evidence="5">3.5.2.5</ecNumber>
    </recommendedName>
</protein>
<reference evidence="10 11" key="1">
    <citation type="submission" date="2017-11" db="EMBL/GenBank/DDBJ databases">
        <title>Genomic Encyclopedia of Archaeal and Bacterial Type Strains, Phase II (KMG-II): From Individual Species to Whole Genera.</title>
        <authorList>
            <person name="Goeker M."/>
        </authorList>
    </citation>
    <scope>NUCLEOTIDE SEQUENCE [LARGE SCALE GENOMIC DNA]</scope>
    <source>
        <strain evidence="10 11">DSM 27763</strain>
    </source>
</reference>
<dbReference type="EC" id="3.5.2.5" evidence="5"/>
<organism evidence="10 11">
    <name type="scientific">Mumia flava</name>
    <dbReference type="NCBI Taxonomy" id="1348852"/>
    <lineage>
        <taxon>Bacteria</taxon>
        <taxon>Bacillati</taxon>
        <taxon>Actinomycetota</taxon>
        <taxon>Actinomycetes</taxon>
        <taxon>Propionibacteriales</taxon>
        <taxon>Nocardioidaceae</taxon>
        <taxon>Mumia</taxon>
    </lineage>
</organism>
<dbReference type="InterPro" id="IPR032466">
    <property type="entry name" value="Metal_Hydrolase"/>
</dbReference>
<dbReference type="GO" id="GO:0006145">
    <property type="term" value="P:purine nucleobase catabolic process"/>
    <property type="evidence" value="ECO:0007669"/>
    <property type="project" value="TreeGrafter"/>
</dbReference>
<comment type="similarity">
    <text evidence="3">Belongs to the metallo-dependent hydrolases superfamily. Allantoinase family.</text>
</comment>
<dbReference type="Proteomes" id="UP000230842">
    <property type="component" value="Unassembled WGS sequence"/>
</dbReference>
<dbReference type="GO" id="GO:0005737">
    <property type="term" value="C:cytoplasm"/>
    <property type="evidence" value="ECO:0007669"/>
    <property type="project" value="TreeGrafter"/>
</dbReference>
<evidence type="ECO:0000259" key="9">
    <source>
        <dbReference type="Pfam" id="PF01979"/>
    </source>
</evidence>
<dbReference type="OrthoDB" id="9803027at2"/>
<keyword evidence="8" id="KW-0862">Zinc</keyword>
<gene>
    <name evidence="10" type="ORF">CLV56_2463</name>
</gene>
<dbReference type="SUPFAM" id="SSF51338">
    <property type="entry name" value="Composite domain of metallo-dependent hydrolases"/>
    <property type="match status" value="1"/>
</dbReference>
<evidence type="ECO:0000256" key="6">
    <source>
        <dbReference type="ARBA" id="ARBA00022723"/>
    </source>
</evidence>
<sequence length="462" mass="48172">MPGLGTGALEAVRARRVLVDGRLQPALLRIADGRFSEIVTGPGALEAPVGDAGGSPADLAVLDVGDDVIVLPGIVDTHVHVNEPGRTAWEGFATATEAAARGGVTTLIDMPLNSIPSTTTPEALALKRARAAAKARVDVGFWGGAVPDNLGTLEVLWDEGVFGFKCFLLDSGVEEFAPLDRDQLHTAMREVAGFGGLLIVHAEHPDVIAAAPAPASRAYADFLASRPDAAEVDAIEMLIDAAREHGTRTHILHLSSARALEPIAKARAEGLPITVETCPHYLVLDADAVPDGAAEFKCCPPIRDADNADALWDGLRDGVIDVIVTDHSPSTAEEKHRGDGDLQQAWGGIAGLQVGFAAVADAASRRGIGIERVSAWMSSGPAALAGLGAKGAIAVGRDADLVLWAPDEPYDVRADALAHRNKLTAYDGLRLRGRVRATVLRGSVVFDGEGVPAIPSGQLLSR</sequence>
<evidence type="ECO:0000313" key="11">
    <source>
        <dbReference type="Proteomes" id="UP000230842"/>
    </source>
</evidence>
<comment type="caution">
    <text evidence="10">The sequence shown here is derived from an EMBL/GenBank/DDBJ whole genome shotgun (WGS) entry which is preliminary data.</text>
</comment>
<dbReference type="Gene3D" id="3.20.20.140">
    <property type="entry name" value="Metal-dependent hydrolases"/>
    <property type="match status" value="1"/>
</dbReference>
<dbReference type="GO" id="GO:0050897">
    <property type="term" value="F:cobalt ion binding"/>
    <property type="evidence" value="ECO:0007669"/>
    <property type="project" value="InterPro"/>
</dbReference>
<evidence type="ECO:0000256" key="1">
    <source>
        <dbReference type="ARBA" id="ARBA00001947"/>
    </source>
</evidence>
<evidence type="ECO:0000256" key="4">
    <source>
        <dbReference type="ARBA" id="ARBA00011881"/>
    </source>
</evidence>
<accession>A0A0B2BED8</accession>
<dbReference type="EMBL" id="PGEZ01000001">
    <property type="protein sequence ID" value="PJJ58217.1"/>
    <property type="molecule type" value="Genomic_DNA"/>
</dbReference>
<evidence type="ECO:0000256" key="2">
    <source>
        <dbReference type="ARBA" id="ARBA00004968"/>
    </source>
</evidence>
<proteinExistence type="inferred from homology"/>
<keyword evidence="6" id="KW-0479">Metal-binding</keyword>
<dbReference type="GO" id="GO:0004038">
    <property type="term" value="F:allantoinase activity"/>
    <property type="evidence" value="ECO:0007669"/>
    <property type="project" value="UniProtKB-EC"/>
</dbReference>
<dbReference type="Pfam" id="PF01979">
    <property type="entry name" value="Amidohydro_1"/>
    <property type="match status" value="1"/>
</dbReference>
<evidence type="ECO:0000256" key="5">
    <source>
        <dbReference type="ARBA" id="ARBA00012863"/>
    </source>
</evidence>
<dbReference type="GO" id="GO:0008270">
    <property type="term" value="F:zinc ion binding"/>
    <property type="evidence" value="ECO:0007669"/>
    <property type="project" value="InterPro"/>
</dbReference>
<dbReference type="RefSeq" id="WP_039356274.1">
    <property type="nucleotide sequence ID" value="NZ_PGEZ01000001.1"/>
</dbReference>
<keyword evidence="7" id="KW-0378">Hydrolase</keyword>
<dbReference type="GO" id="GO:0000256">
    <property type="term" value="P:allantoin catabolic process"/>
    <property type="evidence" value="ECO:0007669"/>
    <property type="project" value="InterPro"/>
</dbReference>